<evidence type="ECO:0000313" key="2">
    <source>
        <dbReference type="Proteomes" id="UP000596929"/>
    </source>
</evidence>
<sequence>MRGDEKMINFSEVLSDNPVIGAIRNEKDFQNVINCDVKMVFVLYGNIINIQEICNELKINDKIVFVNLDMIEGLRGDKFGIEFIKEKVKPHGIISTNSHVLKHAKNLGLFTIQRLFILDSVSIETGVSIAKTIKPDAIEILPGIAYKAVELIKNRVSQPLITGGLIYSQKDAVKALAAGVLGVSTSSRDLWDF</sequence>
<proteinExistence type="predicted"/>
<protein>
    <submittedName>
        <fullName evidence="1">Glycerol-3-phosphate responsive antiterminator</fullName>
    </submittedName>
</protein>
<dbReference type="Gene3D" id="3.20.20.70">
    <property type="entry name" value="Aldolase class I"/>
    <property type="match status" value="1"/>
</dbReference>
<dbReference type="Proteomes" id="UP000596929">
    <property type="component" value="Unassembled WGS sequence"/>
</dbReference>
<keyword evidence="2" id="KW-1185">Reference proteome</keyword>
<dbReference type="SUPFAM" id="SSF110391">
    <property type="entry name" value="GlpP-like"/>
    <property type="match status" value="1"/>
</dbReference>
<dbReference type="Pfam" id="PF04309">
    <property type="entry name" value="G3P_antiterm"/>
    <property type="match status" value="1"/>
</dbReference>
<organism evidence="1 2">
    <name type="scientific">Clostridium hominis</name>
    <dbReference type="NCBI Taxonomy" id="2763036"/>
    <lineage>
        <taxon>Bacteria</taxon>
        <taxon>Bacillati</taxon>
        <taxon>Bacillota</taxon>
        <taxon>Clostridia</taxon>
        <taxon>Eubacteriales</taxon>
        <taxon>Clostridiaceae</taxon>
        <taxon>Clostridium</taxon>
    </lineage>
</organism>
<dbReference type="InterPro" id="IPR006699">
    <property type="entry name" value="GlpP"/>
</dbReference>
<comment type="caution">
    <text evidence="1">The sequence shown here is derived from an EMBL/GenBank/DDBJ whole genome shotgun (WGS) entry which is preliminary data.</text>
</comment>
<dbReference type="PIRSF" id="PIRSF016897">
    <property type="entry name" value="GlpP"/>
    <property type="match status" value="1"/>
</dbReference>
<evidence type="ECO:0000313" key="1">
    <source>
        <dbReference type="EMBL" id="MBC5630605.1"/>
    </source>
</evidence>
<dbReference type="EMBL" id="JACOOO010000041">
    <property type="protein sequence ID" value="MBC5630605.1"/>
    <property type="molecule type" value="Genomic_DNA"/>
</dbReference>
<accession>A0ABR7DHN8</accession>
<dbReference type="PANTHER" id="PTHR35787:SF1">
    <property type="entry name" value="GLYCEROL UPTAKE OPERON ANTITERMINATOR REGULATORY PROTEIN"/>
    <property type="match status" value="1"/>
</dbReference>
<gene>
    <name evidence="1" type="ORF">H8S20_17240</name>
</gene>
<dbReference type="PANTHER" id="PTHR35787">
    <property type="entry name" value="GLYCEROL UPTAKE OPERON ANTITERMINATOR REGULATORY PROTEIN"/>
    <property type="match status" value="1"/>
</dbReference>
<dbReference type="InterPro" id="IPR013785">
    <property type="entry name" value="Aldolase_TIM"/>
</dbReference>
<name>A0ABR7DHN8_9CLOT</name>
<reference evidence="1 2" key="1">
    <citation type="submission" date="2020-08" db="EMBL/GenBank/DDBJ databases">
        <title>Genome public.</title>
        <authorList>
            <person name="Liu C."/>
            <person name="Sun Q."/>
        </authorList>
    </citation>
    <scope>NUCLEOTIDE SEQUENCE [LARGE SCALE GENOMIC DNA]</scope>
    <source>
        <strain evidence="1 2">NSJ-6</strain>
    </source>
</reference>